<proteinExistence type="predicted"/>
<organism evidence="1 2">
    <name type="scientific">Roseimaritima multifibrata</name>
    <dbReference type="NCBI Taxonomy" id="1930274"/>
    <lineage>
        <taxon>Bacteria</taxon>
        <taxon>Pseudomonadati</taxon>
        <taxon>Planctomycetota</taxon>
        <taxon>Planctomycetia</taxon>
        <taxon>Pirellulales</taxon>
        <taxon>Pirellulaceae</taxon>
        <taxon>Roseimaritima</taxon>
    </lineage>
</organism>
<accession>A0A517M977</accession>
<dbReference type="EMBL" id="CP036262">
    <property type="protein sequence ID" value="QDS91443.1"/>
    <property type="molecule type" value="Genomic_DNA"/>
</dbReference>
<dbReference type="KEGG" id="rml:FF011L_01730"/>
<gene>
    <name evidence="1" type="ORF">FF011L_01730</name>
</gene>
<dbReference type="AlphaFoldDB" id="A0A517M977"/>
<name>A0A517M977_9BACT</name>
<evidence type="ECO:0000313" key="2">
    <source>
        <dbReference type="Proteomes" id="UP000320672"/>
    </source>
</evidence>
<dbReference type="Proteomes" id="UP000320672">
    <property type="component" value="Chromosome"/>
</dbReference>
<sequence length="61" mass="6806">MHDNKLPIRPALGKSLSLEVMHFGMACSLSCAMEATATNTEILKSIIFSKQKTLTHRRYAL</sequence>
<evidence type="ECO:0000313" key="1">
    <source>
        <dbReference type="EMBL" id="QDS91443.1"/>
    </source>
</evidence>
<keyword evidence="2" id="KW-1185">Reference proteome</keyword>
<reference evidence="1 2" key="1">
    <citation type="submission" date="2019-02" db="EMBL/GenBank/DDBJ databases">
        <title>Deep-cultivation of Planctomycetes and their phenomic and genomic characterization uncovers novel biology.</title>
        <authorList>
            <person name="Wiegand S."/>
            <person name="Jogler M."/>
            <person name="Boedeker C."/>
            <person name="Pinto D."/>
            <person name="Vollmers J."/>
            <person name="Rivas-Marin E."/>
            <person name="Kohn T."/>
            <person name="Peeters S.H."/>
            <person name="Heuer A."/>
            <person name="Rast P."/>
            <person name="Oberbeckmann S."/>
            <person name="Bunk B."/>
            <person name="Jeske O."/>
            <person name="Meyerdierks A."/>
            <person name="Storesund J.E."/>
            <person name="Kallscheuer N."/>
            <person name="Luecker S."/>
            <person name="Lage O.M."/>
            <person name="Pohl T."/>
            <person name="Merkel B.J."/>
            <person name="Hornburger P."/>
            <person name="Mueller R.-W."/>
            <person name="Bruemmer F."/>
            <person name="Labrenz M."/>
            <person name="Spormann A.M."/>
            <person name="Op den Camp H."/>
            <person name="Overmann J."/>
            <person name="Amann R."/>
            <person name="Jetten M.S.M."/>
            <person name="Mascher T."/>
            <person name="Medema M.H."/>
            <person name="Devos D.P."/>
            <person name="Kaster A.-K."/>
            <person name="Ovreas L."/>
            <person name="Rohde M."/>
            <person name="Galperin M.Y."/>
            <person name="Jogler C."/>
        </authorList>
    </citation>
    <scope>NUCLEOTIDE SEQUENCE [LARGE SCALE GENOMIC DNA]</scope>
    <source>
        <strain evidence="1 2">FF011L</strain>
    </source>
</reference>
<protein>
    <submittedName>
        <fullName evidence="1">Uncharacterized protein</fullName>
    </submittedName>
</protein>